<proteinExistence type="predicted"/>
<dbReference type="Proteomes" id="UP000051952">
    <property type="component" value="Unassembled WGS sequence"/>
</dbReference>
<evidence type="ECO:0000313" key="1">
    <source>
        <dbReference type="EMBL" id="CUF62743.1"/>
    </source>
</evidence>
<organism evidence="1 2">
    <name type="scientific">Bodo saltans</name>
    <name type="common">Flagellated protozoan</name>
    <dbReference type="NCBI Taxonomy" id="75058"/>
    <lineage>
        <taxon>Eukaryota</taxon>
        <taxon>Discoba</taxon>
        <taxon>Euglenozoa</taxon>
        <taxon>Kinetoplastea</taxon>
        <taxon>Metakinetoplastina</taxon>
        <taxon>Eubodonida</taxon>
        <taxon>Bodonidae</taxon>
        <taxon>Bodo</taxon>
    </lineage>
</organism>
<accession>A0A0S4IN84</accession>
<gene>
    <name evidence="1" type="ORF">BSAL_64220</name>
</gene>
<dbReference type="EMBL" id="CYKH01000370">
    <property type="protein sequence ID" value="CUF62743.1"/>
    <property type="molecule type" value="Genomic_DNA"/>
</dbReference>
<keyword evidence="2" id="KW-1185">Reference proteome</keyword>
<protein>
    <submittedName>
        <fullName evidence="1">Uncharacterized protein</fullName>
    </submittedName>
</protein>
<dbReference type="AlphaFoldDB" id="A0A0S4IN84"/>
<name>A0A0S4IN84_BODSA</name>
<dbReference type="VEuPathDB" id="TriTrypDB:BSAL_64220"/>
<sequence length="155" mass="17318">MKKKICQHADAEEQANTEHLLSYRGCTRVSTCNACCNPTHTHTHTPFLCYRPLLLLFGLQASVHRGMCVCWMPLLCSLACCNPTHTCTSSFSVFKRPFIAACVCVLDATTVLSCLLQPNTHMHMHTPFFLLTPPPPFPVTAIPSFPSLQHIYISR</sequence>
<reference evidence="2" key="1">
    <citation type="submission" date="2015-09" db="EMBL/GenBank/DDBJ databases">
        <authorList>
            <consortium name="Pathogen Informatics"/>
        </authorList>
    </citation>
    <scope>NUCLEOTIDE SEQUENCE [LARGE SCALE GENOMIC DNA]</scope>
    <source>
        <strain evidence="2">Lake Konstanz</strain>
    </source>
</reference>
<evidence type="ECO:0000313" key="2">
    <source>
        <dbReference type="Proteomes" id="UP000051952"/>
    </source>
</evidence>